<dbReference type="InterPro" id="IPR007441">
    <property type="entry name" value="EutH"/>
</dbReference>
<feature type="transmembrane region" description="Helical" evidence="1">
    <location>
        <begin position="239"/>
        <end position="261"/>
    </location>
</feature>
<name>A0A9X5AMD8_9FIRM</name>
<feature type="transmembrane region" description="Helical" evidence="1">
    <location>
        <begin position="176"/>
        <end position="198"/>
    </location>
</feature>
<feature type="transmembrane region" description="Helical" evidence="1">
    <location>
        <begin position="38"/>
        <end position="59"/>
    </location>
</feature>
<organism evidence="2 3">
    <name type="scientific">Turicibacter sanguinis</name>
    <dbReference type="NCBI Taxonomy" id="154288"/>
    <lineage>
        <taxon>Bacteria</taxon>
        <taxon>Bacillati</taxon>
        <taxon>Bacillota</taxon>
        <taxon>Erysipelotrichia</taxon>
        <taxon>Erysipelotrichales</taxon>
        <taxon>Turicibacteraceae</taxon>
        <taxon>Turicibacter</taxon>
    </lineage>
</organism>
<dbReference type="GO" id="GO:0034228">
    <property type="term" value="F:ethanolamine transmembrane transporter activity"/>
    <property type="evidence" value="ECO:0007669"/>
    <property type="project" value="InterPro"/>
</dbReference>
<dbReference type="Pfam" id="PF04346">
    <property type="entry name" value="EutH"/>
    <property type="match status" value="1"/>
</dbReference>
<protein>
    <submittedName>
        <fullName evidence="2">Ethanolamine utilization protein EutH</fullName>
    </submittedName>
</protein>
<feature type="transmembrane region" description="Helical" evidence="1">
    <location>
        <begin position="273"/>
        <end position="293"/>
    </location>
</feature>
<feature type="transmembrane region" description="Helical" evidence="1">
    <location>
        <begin position="7"/>
        <end position="26"/>
    </location>
</feature>
<reference evidence="2 3" key="1">
    <citation type="journal article" date="2019" name="Nat. Med.">
        <title>A library of human gut bacterial isolates paired with longitudinal multiomics data enables mechanistic microbiome research.</title>
        <authorList>
            <person name="Poyet M."/>
            <person name="Groussin M."/>
            <person name="Gibbons S.M."/>
            <person name="Avila-Pacheco J."/>
            <person name="Jiang X."/>
            <person name="Kearney S.M."/>
            <person name="Perrotta A.R."/>
            <person name="Berdy B."/>
            <person name="Zhao S."/>
            <person name="Lieberman T.D."/>
            <person name="Swanson P.K."/>
            <person name="Smith M."/>
            <person name="Roesemann S."/>
            <person name="Alexander J.E."/>
            <person name="Rich S.A."/>
            <person name="Livny J."/>
            <person name="Vlamakis H."/>
            <person name="Clish C."/>
            <person name="Bullock K."/>
            <person name="Deik A."/>
            <person name="Scott J."/>
            <person name="Pierce K.A."/>
            <person name="Xavier R.J."/>
            <person name="Alm E.J."/>
        </authorList>
    </citation>
    <scope>NUCLEOTIDE SEQUENCE [LARGE SCALE GENOMIC DNA]</scope>
    <source>
        <strain evidence="2 3">BIOML-A198</strain>
    </source>
</reference>
<feature type="transmembrane region" description="Helical" evidence="1">
    <location>
        <begin position="331"/>
        <end position="355"/>
    </location>
</feature>
<dbReference type="PIRSF" id="PIRSF019466">
    <property type="entry name" value="EutH"/>
    <property type="match status" value="1"/>
</dbReference>
<gene>
    <name evidence="2" type="primary">eutH</name>
    <name evidence="2" type="ORF">GMA92_00500</name>
</gene>
<evidence type="ECO:0000313" key="2">
    <source>
        <dbReference type="EMBL" id="MTK19917.1"/>
    </source>
</evidence>
<dbReference type="OrthoDB" id="9778282at2"/>
<feature type="transmembrane region" description="Helical" evidence="1">
    <location>
        <begin position="108"/>
        <end position="132"/>
    </location>
</feature>
<dbReference type="PANTHER" id="PTHR40089">
    <property type="entry name" value="ETHANOLAMINE UTILIZATION PROTEIN EUTH"/>
    <property type="match status" value="1"/>
</dbReference>
<sequence>MDVITDLIFYVVAIFFVIGGLDFMMGNRMGLGECFERGIKSIGVLTLNMLGIFLLAPVFSDVLSRVLTPIATLFQMDPSILIGTFLACDMGGYQLSMELANSTLMGEFSGMVIASGLGATISFSIPVAFGMIPKKDIPIFLKGMVLGMIAIPFGCFVGGIIAGIEGLILFRHMIPLFVGVIILSTLILVRPLSLIKFFNLLSRVVVWMSLIGLMIAGAQAVSGVEFVKGMASLAEGAQIVVRIGIFIAGAYSLLEIIYRFFNSQLAMIGRWIGVNDVSISAMIGNLVSNLLAFSRFHEMDELGKLICSALCISGAFVFGGQLAFVNSMTPHISTAFIVSKFVGGFLSLILALLYWQFIKNRQMES</sequence>
<feature type="transmembrane region" description="Helical" evidence="1">
    <location>
        <begin position="305"/>
        <end position="325"/>
    </location>
</feature>
<evidence type="ECO:0000313" key="3">
    <source>
        <dbReference type="Proteomes" id="UP000487649"/>
    </source>
</evidence>
<comment type="caution">
    <text evidence="2">The sequence shown here is derived from an EMBL/GenBank/DDBJ whole genome shotgun (WGS) entry which is preliminary data.</text>
</comment>
<dbReference type="EMBL" id="WMQE01000001">
    <property type="protein sequence ID" value="MTK19917.1"/>
    <property type="molecule type" value="Genomic_DNA"/>
</dbReference>
<proteinExistence type="predicted"/>
<keyword evidence="1" id="KW-0812">Transmembrane</keyword>
<evidence type="ECO:0000256" key="1">
    <source>
        <dbReference type="SAM" id="Phobius"/>
    </source>
</evidence>
<dbReference type="AlphaFoldDB" id="A0A9X5AMD8"/>
<feature type="transmembrane region" description="Helical" evidence="1">
    <location>
        <begin position="204"/>
        <end position="227"/>
    </location>
</feature>
<dbReference type="GO" id="GO:0005886">
    <property type="term" value="C:plasma membrane"/>
    <property type="evidence" value="ECO:0007669"/>
    <property type="project" value="TreeGrafter"/>
</dbReference>
<dbReference type="PANTHER" id="PTHR40089:SF1">
    <property type="entry name" value="ETHANOLAMINE PERMEASE EUTH-RELATED"/>
    <property type="match status" value="1"/>
</dbReference>
<accession>A0A9X5AMD8</accession>
<dbReference type="Proteomes" id="UP000487649">
    <property type="component" value="Unassembled WGS sequence"/>
</dbReference>
<feature type="transmembrane region" description="Helical" evidence="1">
    <location>
        <begin position="144"/>
        <end position="164"/>
    </location>
</feature>
<keyword evidence="1" id="KW-0472">Membrane</keyword>
<keyword evidence="1" id="KW-1133">Transmembrane helix</keyword>